<comment type="caution">
    <text evidence="2">The sequence shown here is derived from an EMBL/GenBank/DDBJ whole genome shotgun (WGS) entry which is preliminary data.</text>
</comment>
<name>X6N6V9_RETFI</name>
<dbReference type="InterPro" id="IPR045079">
    <property type="entry name" value="Oxoprolinase-like"/>
</dbReference>
<evidence type="ECO:0000259" key="1">
    <source>
        <dbReference type="Pfam" id="PF05378"/>
    </source>
</evidence>
<organism evidence="2 3">
    <name type="scientific">Reticulomyxa filosa</name>
    <dbReference type="NCBI Taxonomy" id="46433"/>
    <lineage>
        <taxon>Eukaryota</taxon>
        <taxon>Sar</taxon>
        <taxon>Rhizaria</taxon>
        <taxon>Retaria</taxon>
        <taxon>Foraminifera</taxon>
        <taxon>Monothalamids</taxon>
        <taxon>Reticulomyxidae</taxon>
        <taxon>Reticulomyxa</taxon>
    </lineage>
</organism>
<dbReference type="Pfam" id="PF05378">
    <property type="entry name" value="Hydant_A_N"/>
    <property type="match status" value="1"/>
</dbReference>
<protein>
    <recommendedName>
        <fullName evidence="1">Hydantoinase/oxoprolinase N-terminal domain-containing protein</fullName>
    </recommendedName>
</protein>
<proteinExistence type="predicted"/>
<sequence>MSQNIAETVSSAIHGLIDALHHPEPSIFDKAEKYEKVEERDEEELKVPVETTKFNFCIDRGGTFTDVYADIPKKYHKSYGKSFGVMKLLSVESTYHDAPTEGIRRILEEVTGNTEKYGLQKNKVVKSDEIGFIRMGTTVATNALLERKGERCALLITKGFRY</sequence>
<accession>X6N6V9</accession>
<feature type="non-terminal residue" evidence="2">
    <location>
        <position position="162"/>
    </location>
</feature>
<dbReference type="PANTHER" id="PTHR11365:SF2">
    <property type="entry name" value="5-OXOPROLINASE"/>
    <property type="match status" value="1"/>
</dbReference>
<dbReference type="InterPro" id="IPR008040">
    <property type="entry name" value="Hydant_A_N"/>
</dbReference>
<dbReference type="AlphaFoldDB" id="X6N6V9"/>
<dbReference type="GO" id="GO:0006749">
    <property type="term" value="P:glutathione metabolic process"/>
    <property type="evidence" value="ECO:0007669"/>
    <property type="project" value="TreeGrafter"/>
</dbReference>
<dbReference type="GO" id="GO:0017168">
    <property type="term" value="F:5-oxoprolinase (ATP-hydrolyzing) activity"/>
    <property type="evidence" value="ECO:0007669"/>
    <property type="project" value="TreeGrafter"/>
</dbReference>
<dbReference type="PANTHER" id="PTHR11365">
    <property type="entry name" value="5-OXOPROLINASE RELATED"/>
    <property type="match status" value="1"/>
</dbReference>
<dbReference type="GO" id="GO:0005829">
    <property type="term" value="C:cytosol"/>
    <property type="evidence" value="ECO:0007669"/>
    <property type="project" value="TreeGrafter"/>
</dbReference>
<evidence type="ECO:0000313" key="2">
    <source>
        <dbReference type="EMBL" id="ETO22005.1"/>
    </source>
</evidence>
<keyword evidence="3" id="KW-1185">Reference proteome</keyword>
<dbReference type="EMBL" id="ASPP01011116">
    <property type="protein sequence ID" value="ETO22005.1"/>
    <property type="molecule type" value="Genomic_DNA"/>
</dbReference>
<gene>
    <name evidence="2" type="ORF">RFI_15199</name>
</gene>
<dbReference type="Proteomes" id="UP000023152">
    <property type="component" value="Unassembled WGS sequence"/>
</dbReference>
<reference evidence="2 3" key="1">
    <citation type="journal article" date="2013" name="Curr. Biol.">
        <title>The Genome of the Foraminiferan Reticulomyxa filosa.</title>
        <authorList>
            <person name="Glockner G."/>
            <person name="Hulsmann N."/>
            <person name="Schleicher M."/>
            <person name="Noegel A.A."/>
            <person name="Eichinger L."/>
            <person name="Gallinger C."/>
            <person name="Pawlowski J."/>
            <person name="Sierra R."/>
            <person name="Euteneuer U."/>
            <person name="Pillet L."/>
            <person name="Moustafa A."/>
            <person name="Platzer M."/>
            <person name="Groth M."/>
            <person name="Szafranski K."/>
            <person name="Schliwa M."/>
        </authorList>
    </citation>
    <scope>NUCLEOTIDE SEQUENCE [LARGE SCALE GENOMIC DNA]</scope>
</reference>
<feature type="domain" description="Hydantoinase/oxoprolinase N-terminal" evidence="1">
    <location>
        <begin position="56"/>
        <end position="161"/>
    </location>
</feature>
<evidence type="ECO:0000313" key="3">
    <source>
        <dbReference type="Proteomes" id="UP000023152"/>
    </source>
</evidence>
<dbReference type="OrthoDB" id="3643at2759"/>